<organism evidence="1 2">
    <name type="scientific">Methanofollis fontis</name>
    <dbReference type="NCBI Taxonomy" id="2052832"/>
    <lineage>
        <taxon>Archaea</taxon>
        <taxon>Methanobacteriati</taxon>
        <taxon>Methanobacteriota</taxon>
        <taxon>Stenosarchaea group</taxon>
        <taxon>Methanomicrobia</taxon>
        <taxon>Methanomicrobiales</taxon>
        <taxon>Methanomicrobiaceae</taxon>
        <taxon>Methanofollis</taxon>
    </lineage>
</organism>
<keyword evidence="2" id="KW-1185">Reference proteome</keyword>
<name>A0A483CUU1_9EURY</name>
<reference evidence="1 2" key="1">
    <citation type="submission" date="2017-11" db="EMBL/GenBank/DDBJ databases">
        <title>Isolation and Characterization of Methanofollis Species from Methane Seep Offshore SW Taiwan.</title>
        <authorList>
            <person name="Teng N.-H."/>
            <person name="Lai M.-C."/>
            <person name="Chen S.-C."/>
        </authorList>
    </citation>
    <scope>NUCLEOTIDE SEQUENCE [LARGE SCALE GENOMIC DNA]</scope>
    <source>
        <strain evidence="1 2">FWC-SCC2</strain>
    </source>
</reference>
<gene>
    <name evidence="1" type="ORF">CUJ86_05305</name>
</gene>
<protein>
    <submittedName>
        <fullName evidence="1">Uncharacterized protein</fullName>
    </submittedName>
</protein>
<dbReference type="AlphaFoldDB" id="A0A483CUU1"/>
<evidence type="ECO:0000313" key="1">
    <source>
        <dbReference type="EMBL" id="TAJ44717.1"/>
    </source>
</evidence>
<evidence type="ECO:0000313" key="2">
    <source>
        <dbReference type="Proteomes" id="UP000292580"/>
    </source>
</evidence>
<dbReference type="Proteomes" id="UP000292580">
    <property type="component" value="Unassembled WGS sequence"/>
</dbReference>
<accession>A0A483CUU1</accession>
<sequence>MATGRGESVKRVGVRMDKLARIIEDLNANEELRHIFGEPVSGNLAIIAEYSDGDIDLRIEETGTIPLGDMESRRFVEIIDRVVLTNIR</sequence>
<dbReference type="EMBL" id="PGCL01000002">
    <property type="protein sequence ID" value="TAJ44717.1"/>
    <property type="molecule type" value="Genomic_DNA"/>
</dbReference>
<proteinExistence type="predicted"/>
<comment type="caution">
    <text evidence="1">The sequence shown here is derived from an EMBL/GenBank/DDBJ whole genome shotgun (WGS) entry which is preliminary data.</text>
</comment>